<dbReference type="Proteomes" id="UP000331127">
    <property type="component" value="Unassembled WGS sequence"/>
</dbReference>
<dbReference type="RefSeq" id="WP_155352467.1">
    <property type="nucleotide sequence ID" value="NZ_BAAAHL010000029.1"/>
</dbReference>
<gene>
    <name evidence="4" type="primary">accD_1</name>
    <name evidence="4" type="ORF">Amac_003170</name>
</gene>
<feature type="domain" description="CoA carboxyltransferase N-terminal" evidence="2">
    <location>
        <begin position="1"/>
        <end position="237"/>
    </location>
</feature>
<dbReference type="GO" id="GO:2001295">
    <property type="term" value="P:malonyl-CoA biosynthetic process"/>
    <property type="evidence" value="ECO:0007669"/>
    <property type="project" value="TreeGrafter"/>
</dbReference>
<accession>A0A5M3WF68</accession>
<keyword evidence="1" id="KW-0808">Transferase</keyword>
<evidence type="ECO:0000256" key="1">
    <source>
        <dbReference type="ARBA" id="ARBA00022679"/>
    </source>
</evidence>
<dbReference type="Pfam" id="PF01039">
    <property type="entry name" value="Carboxyl_trans"/>
    <property type="match status" value="1"/>
</dbReference>
<dbReference type="InterPro" id="IPR011763">
    <property type="entry name" value="COA_CT_C"/>
</dbReference>
<dbReference type="InterPro" id="IPR029045">
    <property type="entry name" value="ClpP/crotonase-like_dom_sf"/>
</dbReference>
<dbReference type="GO" id="GO:0003989">
    <property type="term" value="F:acetyl-CoA carboxylase activity"/>
    <property type="evidence" value="ECO:0007669"/>
    <property type="project" value="InterPro"/>
</dbReference>
<reference evidence="4 5" key="1">
    <citation type="submission" date="2019-10" db="EMBL/GenBank/DDBJ databases">
        <title>Whole genome shotgun sequence of Acrocarpospora macrocephala NBRC 16266.</title>
        <authorList>
            <person name="Ichikawa N."/>
            <person name="Kimura A."/>
            <person name="Kitahashi Y."/>
            <person name="Komaki H."/>
            <person name="Oguchi A."/>
        </authorList>
    </citation>
    <scope>NUCLEOTIDE SEQUENCE [LARGE SCALE GENOMIC DNA]</scope>
    <source>
        <strain evidence="4 5">NBRC 16266</strain>
    </source>
</reference>
<dbReference type="Gene3D" id="3.90.226.10">
    <property type="entry name" value="2-enoyl-CoA Hydratase, Chain A, domain 1"/>
    <property type="match status" value="2"/>
</dbReference>
<dbReference type="SUPFAM" id="SSF52096">
    <property type="entry name" value="ClpP/crotonase"/>
    <property type="match status" value="2"/>
</dbReference>
<keyword evidence="5" id="KW-1185">Reference proteome</keyword>
<evidence type="ECO:0000313" key="4">
    <source>
        <dbReference type="EMBL" id="GES06722.1"/>
    </source>
</evidence>
<dbReference type="GO" id="GO:0009317">
    <property type="term" value="C:acetyl-CoA carboxylase complex"/>
    <property type="evidence" value="ECO:0007669"/>
    <property type="project" value="InterPro"/>
</dbReference>
<evidence type="ECO:0000259" key="3">
    <source>
        <dbReference type="PROSITE" id="PS50989"/>
    </source>
</evidence>
<dbReference type="PROSITE" id="PS50989">
    <property type="entry name" value="COA_CT_CTER"/>
    <property type="match status" value="1"/>
</dbReference>
<evidence type="ECO:0000313" key="5">
    <source>
        <dbReference type="Proteomes" id="UP000331127"/>
    </source>
</evidence>
<dbReference type="PANTHER" id="PTHR42995:SF5">
    <property type="entry name" value="ACETYL-COENZYME A CARBOXYLASE CARBOXYL TRANSFERASE SUBUNIT BETA, CHLOROPLASTIC"/>
    <property type="match status" value="1"/>
</dbReference>
<organism evidence="4 5">
    <name type="scientific">Acrocarpospora macrocephala</name>
    <dbReference type="NCBI Taxonomy" id="150177"/>
    <lineage>
        <taxon>Bacteria</taxon>
        <taxon>Bacillati</taxon>
        <taxon>Actinomycetota</taxon>
        <taxon>Actinomycetes</taxon>
        <taxon>Streptosporangiales</taxon>
        <taxon>Streptosporangiaceae</taxon>
        <taxon>Acrocarpospora</taxon>
    </lineage>
</organism>
<dbReference type="GO" id="GO:0016740">
    <property type="term" value="F:transferase activity"/>
    <property type="evidence" value="ECO:0007669"/>
    <property type="project" value="UniProtKB-KW"/>
</dbReference>
<name>A0A5M3WF68_9ACTN</name>
<dbReference type="PRINTS" id="PR01070">
    <property type="entry name" value="ACCCTRFRASEB"/>
</dbReference>
<proteinExistence type="predicted"/>
<dbReference type="InterPro" id="IPR034733">
    <property type="entry name" value="AcCoA_carboxyl_beta"/>
</dbReference>
<dbReference type="GO" id="GO:0006633">
    <property type="term" value="P:fatty acid biosynthetic process"/>
    <property type="evidence" value="ECO:0007669"/>
    <property type="project" value="InterPro"/>
</dbReference>
<dbReference type="AlphaFoldDB" id="A0A5M3WF68"/>
<dbReference type="EMBL" id="BLAE01000004">
    <property type="protein sequence ID" value="GES06722.1"/>
    <property type="molecule type" value="Genomic_DNA"/>
</dbReference>
<dbReference type="InterPro" id="IPR000438">
    <property type="entry name" value="Acetyl_CoA_COase_Trfase_b_su"/>
</dbReference>
<dbReference type="InterPro" id="IPR011762">
    <property type="entry name" value="COA_CT_N"/>
</dbReference>
<dbReference type="OrthoDB" id="9772975at2"/>
<comment type="caution">
    <text evidence="4">The sequence shown here is derived from an EMBL/GenBank/DDBJ whole genome shotgun (WGS) entry which is preliminary data.</text>
</comment>
<evidence type="ECO:0000259" key="2">
    <source>
        <dbReference type="PROSITE" id="PS50980"/>
    </source>
</evidence>
<sequence length="479" mass="50260">MTRRLGALELIEANVDPGSWHSWDGPIAPADRDPEYEKALLQARERAGTDEAVLTGRARIEGHDVALIVSEFRFLGGSIGRDAAERIVTAVRRATGERLPLIAAPSSGGTRMQEGTPAFVTMVDISRAVVEHKAAGLPYLVYLRHPTTGGVFASWGSLGHVTVAEPGALIGFLGPSVYEALNGHPFPDGVQVAENLVAKGVIDAVVTSDRLAVVAANALALLARPAKVSQAWVPDTAVVTLPRDPWDSIQLSRHPDRPGVRELLRYGAGDVVALSGTGAGEPGQGMLCALASFQEVACVVIGQDRRAQASGGPLGPDDLRAARRGIHVAQQLGRPLVCVVDTPGAELSAEAEERALAGEIARCLADLVQLTVPSVSVLLGEGCGGGALALLPGRTRIAAEHAWLSPLPPEGASVILHGHTRLAADMARRQRVGSHELLTDGVVHAVVPEPVPAHENPEDFCRRVSAAIGSQLLQQLPTH</sequence>
<protein>
    <submittedName>
        <fullName evidence="4">Acetyl-CoA carboxylase</fullName>
    </submittedName>
</protein>
<dbReference type="PANTHER" id="PTHR42995">
    <property type="entry name" value="ACETYL-COENZYME A CARBOXYLASE CARBOXYL TRANSFERASE SUBUNIT BETA, CHLOROPLASTIC"/>
    <property type="match status" value="1"/>
</dbReference>
<feature type="domain" description="CoA carboxyltransferase C-terminal" evidence="3">
    <location>
        <begin position="233"/>
        <end position="474"/>
    </location>
</feature>
<dbReference type="PROSITE" id="PS50980">
    <property type="entry name" value="COA_CT_NTER"/>
    <property type="match status" value="1"/>
</dbReference>